<name>A0A1H7X7T9_9BACI</name>
<dbReference type="STRING" id="930146.SAMN05192533_10289"/>
<evidence type="ECO:0000313" key="3">
    <source>
        <dbReference type="Proteomes" id="UP000198553"/>
    </source>
</evidence>
<dbReference type="Proteomes" id="UP000198553">
    <property type="component" value="Unassembled WGS sequence"/>
</dbReference>
<evidence type="ECO:0000313" key="2">
    <source>
        <dbReference type="EMBL" id="SEM29886.1"/>
    </source>
</evidence>
<feature type="region of interest" description="Disordered" evidence="1">
    <location>
        <begin position="25"/>
        <end position="126"/>
    </location>
</feature>
<feature type="compositionally biased region" description="Basic and acidic residues" evidence="1">
    <location>
        <begin position="87"/>
        <end position="98"/>
    </location>
</feature>
<proteinExistence type="predicted"/>
<gene>
    <name evidence="2" type="ORF">SAMN05192533_10289</name>
</gene>
<evidence type="ECO:0000256" key="1">
    <source>
        <dbReference type="SAM" id="MobiDB-lite"/>
    </source>
</evidence>
<reference evidence="3" key="1">
    <citation type="submission" date="2016-10" db="EMBL/GenBank/DDBJ databases">
        <authorList>
            <person name="Varghese N."/>
            <person name="Submissions S."/>
        </authorList>
    </citation>
    <scope>NUCLEOTIDE SEQUENCE [LARGE SCALE GENOMIC DNA]</scope>
    <source>
        <strain evidence="3">B48,IBRC-M 10115,DSM 25386,CECT 8001</strain>
    </source>
</reference>
<feature type="compositionally biased region" description="Basic and acidic residues" evidence="1">
    <location>
        <begin position="61"/>
        <end position="72"/>
    </location>
</feature>
<keyword evidence="3" id="KW-1185">Reference proteome</keyword>
<sequence length="164" mass="18902">MEFIFENPILLFLLIGLISSLFKKVKGEQEQQPKRPIRPEQQGPASHSEDPMSAEPFQPMRTERPESEKPINEWEPSSVPENPFIDIQKKYQERREAAAHPPATKQRDESPQPAVQVQKDKDEITDGISIDLSPEADRLLEGIAWAQVLEPPRSRNPYRTARRR</sequence>
<protein>
    <submittedName>
        <fullName evidence="2">Uncharacterized protein</fullName>
    </submittedName>
</protein>
<accession>A0A1H7X7T9</accession>
<dbReference type="EMBL" id="FOBW01000002">
    <property type="protein sequence ID" value="SEM29886.1"/>
    <property type="molecule type" value="Genomic_DNA"/>
</dbReference>
<dbReference type="RefSeq" id="WP_090741064.1">
    <property type="nucleotide sequence ID" value="NZ_FOBW01000002.1"/>
</dbReference>
<organism evidence="2 3">
    <name type="scientific">Mesobacillus persicus</name>
    <dbReference type="NCBI Taxonomy" id="930146"/>
    <lineage>
        <taxon>Bacteria</taxon>
        <taxon>Bacillati</taxon>
        <taxon>Bacillota</taxon>
        <taxon>Bacilli</taxon>
        <taxon>Bacillales</taxon>
        <taxon>Bacillaceae</taxon>
        <taxon>Mesobacillus</taxon>
    </lineage>
</organism>
<dbReference type="AlphaFoldDB" id="A0A1H7X7T9"/>
<dbReference type="OrthoDB" id="1798639at2"/>